<dbReference type="Proteomes" id="UP000759131">
    <property type="component" value="Unassembled WGS sequence"/>
</dbReference>
<proteinExistence type="inferred from homology"/>
<feature type="active site" description="Proton donor/acceptor" evidence="2">
    <location>
        <position position="219"/>
    </location>
</feature>
<dbReference type="AlphaFoldDB" id="A0A7R9PW20"/>
<dbReference type="Gene3D" id="2.120.10.30">
    <property type="entry name" value="TolB, C-terminal domain"/>
    <property type="match status" value="1"/>
</dbReference>
<dbReference type="GO" id="GO:0005509">
    <property type="term" value="F:calcium ion binding"/>
    <property type="evidence" value="ECO:0007669"/>
    <property type="project" value="TreeGrafter"/>
</dbReference>
<gene>
    <name evidence="5" type="ORF">OSB1V03_LOCUS3331</name>
</gene>
<reference evidence="5" key="1">
    <citation type="submission" date="2020-11" db="EMBL/GenBank/DDBJ databases">
        <authorList>
            <person name="Tran Van P."/>
        </authorList>
    </citation>
    <scope>NUCLEOTIDE SEQUENCE</scope>
</reference>
<dbReference type="EMBL" id="OC855907">
    <property type="protein sequence ID" value="CAD7622868.1"/>
    <property type="molecule type" value="Genomic_DNA"/>
</dbReference>
<organism evidence="5">
    <name type="scientific">Medioppia subpectinata</name>
    <dbReference type="NCBI Taxonomy" id="1979941"/>
    <lineage>
        <taxon>Eukaryota</taxon>
        <taxon>Metazoa</taxon>
        <taxon>Ecdysozoa</taxon>
        <taxon>Arthropoda</taxon>
        <taxon>Chelicerata</taxon>
        <taxon>Arachnida</taxon>
        <taxon>Acari</taxon>
        <taxon>Acariformes</taxon>
        <taxon>Sarcoptiformes</taxon>
        <taxon>Oribatida</taxon>
        <taxon>Brachypylina</taxon>
        <taxon>Oppioidea</taxon>
        <taxon>Oppiidae</taxon>
        <taxon>Medioppia</taxon>
    </lineage>
</organism>
<dbReference type="EMBL" id="CAJPIZ010001332">
    <property type="protein sequence ID" value="CAG2103298.1"/>
    <property type="molecule type" value="Genomic_DNA"/>
</dbReference>
<evidence type="ECO:0000313" key="6">
    <source>
        <dbReference type="Proteomes" id="UP000759131"/>
    </source>
</evidence>
<dbReference type="GO" id="GO:0019853">
    <property type="term" value="P:L-ascorbic acid biosynthetic process"/>
    <property type="evidence" value="ECO:0007669"/>
    <property type="project" value="TreeGrafter"/>
</dbReference>
<dbReference type="PANTHER" id="PTHR10907">
    <property type="entry name" value="REGUCALCIN"/>
    <property type="match status" value="1"/>
</dbReference>
<protein>
    <recommendedName>
        <fullName evidence="4">SMP-30/Gluconolactonase/LRE-like region domain-containing protein</fullName>
    </recommendedName>
</protein>
<feature type="binding site" evidence="3">
    <location>
        <position position="112"/>
    </location>
    <ligand>
        <name>substrate</name>
    </ligand>
</feature>
<feature type="binding site" evidence="3">
    <location>
        <position position="158"/>
    </location>
    <ligand>
        <name>a divalent metal cation</name>
        <dbReference type="ChEBI" id="CHEBI:60240"/>
    </ligand>
</feature>
<dbReference type="Pfam" id="PF08450">
    <property type="entry name" value="SGL"/>
    <property type="match status" value="1"/>
</dbReference>
<comment type="similarity">
    <text evidence="1">Belongs to the SMP-30/CGR1 family.</text>
</comment>
<keyword evidence="3" id="KW-0479">Metal-binding</keyword>
<dbReference type="PANTHER" id="PTHR10907:SF47">
    <property type="entry name" value="REGUCALCIN"/>
    <property type="match status" value="1"/>
</dbReference>
<feature type="domain" description="SMP-30/Gluconolactonase/LRE-like region" evidence="4">
    <location>
        <begin position="22"/>
        <end position="278"/>
    </location>
</feature>
<evidence type="ECO:0000256" key="3">
    <source>
        <dbReference type="PIRSR" id="PIRSR605511-2"/>
    </source>
</evidence>
<evidence type="ECO:0000313" key="5">
    <source>
        <dbReference type="EMBL" id="CAD7622868.1"/>
    </source>
</evidence>
<dbReference type="InterPro" id="IPR005511">
    <property type="entry name" value="SMP-30"/>
</dbReference>
<comment type="cofactor">
    <cofactor evidence="3">
        <name>Zn(2+)</name>
        <dbReference type="ChEBI" id="CHEBI:29105"/>
    </cofactor>
    <text evidence="3">Binds 1 divalent metal cation per subunit.</text>
</comment>
<dbReference type="PRINTS" id="PR01790">
    <property type="entry name" value="SMP30FAMILY"/>
</dbReference>
<dbReference type="OrthoDB" id="423498at2759"/>
<evidence type="ECO:0000256" key="2">
    <source>
        <dbReference type="PIRSR" id="PIRSR605511-1"/>
    </source>
</evidence>
<keyword evidence="3" id="KW-0862">Zinc</keyword>
<dbReference type="InterPro" id="IPR011042">
    <property type="entry name" value="6-blade_b-propeller_TolB-like"/>
</dbReference>
<accession>A0A7R9PW20</accession>
<keyword evidence="6" id="KW-1185">Reference proteome</keyword>
<dbReference type="InterPro" id="IPR013658">
    <property type="entry name" value="SGL"/>
</dbReference>
<sequence length="316" mass="35026">MAVHGSQSAYKVEPYSTGAYSVGEGPHWDYTTDTLYFVDSWSTHFYHEDHHTSPAKLDSYNATDPATIVIPYADSNHHLLVSVRNKLVKYDTTTRTAAPVAELAHERKEKFNDGKCDAMGRLWIGTTSDPMDPTIKGGLYKLQHDQLSQMATGFTMANGLAWSPDNTRLYLIDSGDLKIYVFDFELKNATLTNMRVFVDLIANPDFPDVVAGPVPTGPDGMTVDKSGNLWVSIFNGGRIVSINPKTARVEQSIPVPSLCTTTPIFGGQALDQMFVTTCMLYQDMIKYPNSGKVFRITSDEPGFWGARHASHFNPDI</sequence>
<dbReference type="SUPFAM" id="SSF63829">
    <property type="entry name" value="Calcium-dependent phosphotriesterase"/>
    <property type="match status" value="1"/>
</dbReference>
<feature type="binding site" evidence="3">
    <location>
        <position position="219"/>
    </location>
    <ligand>
        <name>a divalent metal cation</name>
        <dbReference type="ChEBI" id="CHEBI:60240"/>
    </ligand>
</feature>
<evidence type="ECO:0000256" key="1">
    <source>
        <dbReference type="ARBA" id="ARBA00008853"/>
    </source>
</evidence>
<name>A0A7R9PW20_9ACAR</name>
<feature type="binding site" evidence="3">
    <location>
        <position position="24"/>
    </location>
    <ligand>
        <name>a divalent metal cation</name>
        <dbReference type="ChEBI" id="CHEBI:60240"/>
    </ligand>
</feature>
<evidence type="ECO:0000259" key="4">
    <source>
        <dbReference type="Pfam" id="PF08450"/>
    </source>
</evidence>
<dbReference type="GO" id="GO:0004341">
    <property type="term" value="F:gluconolactonase activity"/>
    <property type="evidence" value="ECO:0007669"/>
    <property type="project" value="TreeGrafter"/>
</dbReference>